<proteinExistence type="predicted"/>
<dbReference type="Proteomes" id="UP000271162">
    <property type="component" value="Unassembled WGS sequence"/>
</dbReference>
<dbReference type="Gene3D" id="2.60.40.790">
    <property type="match status" value="1"/>
</dbReference>
<dbReference type="WBParaSite" id="NBR_0000724601-mRNA-1">
    <property type="protein sequence ID" value="NBR_0000724601-mRNA-1"/>
    <property type="gene ID" value="NBR_0000724601"/>
</dbReference>
<gene>
    <name evidence="3" type="ORF">NBR_LOCUS7247</name>
</gene>
<reference evidence="5" key="1">
    <citation type="submission" date="2017-02" db="UniProtKB">
        <authorList>
            <consortium name="WormBaseParasite"/>
        </authorList>
    </citation>
    <scope>IDENTIFICATION</scope>
</reference>
<organism evidence="5">
    <name type="scientific">Nippostrongylus brasiliensis</name>
    <name type="common">Rat hookworm</name>
    <dbReference type="NCBI Taxonomy" id="27835"/>
    <lineage>
        <taxon>Eukaryota</taxon>
        <taxon>Metazoa</taxon>
        <taxon>Ecdysozoa</taxon>
        <taxon>Nematoda</taxon>
        <taxon>Chromadorea</taxon>
        <taxon>Rhabditida</taxon>
        <taxon>Rhabditina</taxon>
        <taxon>Rhabditomorpha</taxon>
        <taxon>Strongyloidea</taxon>
        <taxon>Heligmosomidae</taxon>
        <taxon>Nippostrongylus</taxon>
    </lineage>
</organism>
<evidence type="ECO:0000313" key="3">
    <source>
        <dbReference type="EMBL" id="VDL70836.1"/>
    </source>
</evidence>
<feature type="domain" description="SHSP" evidence="2">
    <location>
        <begin position="139"/>
        <end position="180"/>
    </location>
</feature>
<dbReference type="AlphaFoldDB" id="A0A0N4XWH6"/>
<feature type="region of interest" description="Disordered" evidence="1">
    <location>
        <begin position="168"/>
        <end position="192"/>
    </location>
</feature>
<sequence length="192" mass="22583">MALWPVDRFERMMMEDPMRAMDRFGGMGDMDHWMSRRMMPYWRDADHSMLHVGNQKESSAHSSSAEEEEVGDIEPCHIIIMALWPVDRLERMMMEDPMRMMECPMRTMDRFGGMGDMDRWMTRRMMPYWRDADHSMLHVGNTTKEWALPEDCDLDAVHTQLDNEGHLSIEAPKTGQHTKSRVLPILPAPKKK</sequence>
<keyword evidence="4" id="KW-1185">Reference proteome</keyword>
<accession>A0A0N4XWH6</accession>
<dbReference type="STRING" id="27835.A0A0N4XWH6"/>
<protein>
    <submittedName>
        <fullName evidence="5">SHSP domain-containing protein</fullName>
    </submittedName>
</protein>
<evidence type="ECO:0000313" key="4">
    <source>
        <dbReference type="Proteomes" id="UP000271162"/>
    </source>
</evidence>
<dbReference type="InterPro" id="IPR002068">
    <property type="entry name" value="A-crystallin/Hsp20_dom"/>
</dbReference>
<evidence type="ECO:0000256" key="1">
    <source>
        <dbReference type="SAM" id="MobiDB-lite"/>
    </source>
</evidence>
<reference evidence="3 4" key="2">
    <citation type="submission" date="2018-11" db="EMBL/GenBank/DDBJ databases">
        <authorList>
            <consortium name="Pathogen Informatics"/>
        </authorList>
    </citation>
    <scope>NUCLEOTIDE SEQUENCE [LARGE SCALE GENOMIC DNA]</scope>
</reference>
<dbReference type="EMBL" id="UYSL01019872">
    <property type="protein sequence ID" value="VDL70836.1"/>
    <property type="molecule type" value="Genomic_DNA"/>
</dbReference>
<dbReference type="Pfam" id="PF00011">
    <property type="entry name" value="HSP20"/>
    <property type="match status" value="1"/>
</dbReference>
<name>A0A0N4XWH6_NIPBR</name>
<evidence type="ECO:0000259" key="2">
    <source>
        <dbReference type="Pfam" id="PF00011"/>
    </source>
</evidence>
<evidence type="ECO:0000313" key="5">
    <source>
        <dbReference type="WBParaSite" id="NBR_0000724601-mRNA-1"/>
    </source>
</evidence>
<dbReference type="InterPro" id="IPR008978">
    <property type="entry name" value="HSP20-like_chaperone"/>
</dbReference>